<sequence length="281" mass="30769">MRARARSDSKSGIDDTTFFGAINWYRRCHFTAIAASPPRRAGEAPPRAGQETVIMSATLSPAAEPRFADRTLSDIAATLPGATEVFRRRKLDFCCGGRVPLGEAAIAKGLDVPELEAELGAIAALALPAPLPVATADLIDLIVARYHAVHRRELPELIELARRVEVVHKAHPVAPHGLADLLERMAEELEDHMRKEEQILFPLMRRGGGPMVAQPIAAMLADHDDHGAHLRALETLTNDFAIPDEACATWRALYLGAHKFADDLVEHIHTENNVLFPRFTG</sequence>
<comment type="caution">
    <text evidence="6">The sequence shown here is derived from an EMBL/GenBank/DDBJ whole genome shotgun (WGS) entry which is preliminary data.</text>
</comment>
<dbReference type="PANTHER" id="PTHR36438">
    <property type="entry name" value="IRON-SULFUR CLUSTER REPAIR PROTEIN YTFE"/>
    <property type="match status" value="1"/>
</dbReference>
<evidence type="ECO:0000256" key="3">
    <source>
        <dbReference type="ARBA" id="ARBA00022723"/>
    </source>
</evidence>
<reference evidence="6" key="1">
    <citation type="submission" date="2022-09" db="EMBL/GenBank/DDBJ databases">
        <title>Rhodovastum sp. nov. RN2-1 isolated from soil in Seongnam, South Korea.</title>
        <authorList>
            <person name="Le N.T."/>
        </authorList>
    </citation>
    <scope>NUCLEOTIDE SEQUENCE</scope>
    <source>
        <strain evidence="6">RN2-1</strain>
    </source>
</reference>
<dbReference type="Pfam" id="PF01814">
    <property type="entry name" value="Hemerythrin"/>
    <property type="match status" value="1"/>
</dbReference>
<evidence type="ECO:0000256" key="2">
    <source>
        <dbReference type="ARBA" id="ARBA00022490"/>
    </source>
</evidence>
<keyword evidence="2" id="KW-0963">Cytoplasm</keyword>
<dbReference type="Gene3D" id="1.20.120.520">
    <property type="entry name" value="nmb1532 protein domain like"/>
    <property type="match status" value="1"/>
</dbReference>
<evidence type="ECO:0000256" key="4">
    <source>
        <dbReference type="ARBA" id="ARBA00023004"/>
    </source>
</evidence>
<evidence type="ECO:0000256" key="1">
    <source>
        <dbReference type="ARBA" id="ARBA00004496"/>
    </source>
</evidence>
<evidence type="ECO:0000313" key="7">
    <source>
        <dbReference type="Proteomes" id="UP001165679"/>
    </source>
</evidence>
<reference evidence="6" key="2">
    <citation type="submission" date="2022-10" db="EMBL/GenBank/DDBJ databases">
        <authorList>
            <person name="Trinh H.N."/>
        </authorList>
    </citation>
    <scope>NUCLEOTIDE SEQUENCE</scope>
    <source>
        <strain evidence="6">RN2-1</strain>
    </source>
</reference>
<dbReference type="InterPro" id="IPR012312">
    <property type="entry name" value="Hemerythrin-like"/>
</dbReference>
<dbReference type="NCBIfam" id="NF008221">
    <property type="entry name" value="PRK10992.1"/>
    <property type="match status" value="1"/>
</dbReference>
<evidence type="ECO:0000313" key="6">
    <source>
        <dbReference type="EMBL" id="MCW3476358.1"/>
    </source>
</evidence>
<keyword evidence="4" id="KW-0408">Iron</keyword>
<comment type="subcellular location">
    <subcellularLocation>
        <location evidence="1">Cytoplasm</location>
    </subcellularLocation>
</comment>
<evidence type="ECO:0000259" key="5">
    <source>
        <dbReference type="Pfam" id="PF01814"/>
    </source>
</evidence>
<feature type="domain" description="Hemerythrin-like" evidence="5">
    <location>
        <begin position="143"/>
        <end position="278"/>
    </location>
</feature>
<protein>
    <submittedName>
        <fullName evidence="6">Iron-sulfur cluster repair protein YtfE</fullName>
    </submittedName>
</protein>
<dbReference type="GO" id="GO:0046872">
    <property type="term" value="F:metal ion binding"/>
    <property type="evidence" value="ECO:0007669"/>
    <property type="project" value="UniProtKB-KW"/>
</dbReference>
<proteinExistence type="predicted"/>
<keyword evidence="3" id="KW-0479">Metal-binding</keyword>
<dbReference type="Pfam" id="PF04405">
    <property type="entry name" value="ScdA_N"/>
    <property type="match status" value="1"/>
</dbReference>
<dbReference type="NCBIfam" id="TIGR03652">
    <property type="entry name" value="FeS_repair_RIC"/>
    <property type="match status" value="1"/>
</dbReference>
<dbReference type="AlphaFoldDB" id="A0AA42CER4"/>
<dbReference type="RefSeq" id="WP_264715139.1">
    <property type="nucleotide sequence ID" value="NZ_JAPDNT010000018.1"/>
</dbReference>
<dbReference type="GO" id="GO:0005737">
    <property type="term" value="C:cytoplasm"/>
    <property type="evidence" value="ECO:0007669"/>
    <property type="project" value="UniProtKB-SubCell"/>
</dbReference>
<dbReference type="EMBL" id="JAPDNT010000018">
    <property type="protein sequence ID" value="MCW3476358.1"/>
    <property type="molecule type" value="Genomic_DNA"/>
</dbReference>
<dbReference type="PANTHER" id="PTHR36438:SF1">
    <property type="entry name" value="IRON-SULFUR CLUSTER REPAIR PROTEIN YTFE"/>
    <property type="match status" value="1"/>
</dbReference>
<name>A0AA42CER4_9PROT</name>
<organism evidence="6 7">
    <name type="scientific">Limobrevibacterium gyesilva</name>
    <dbReference type="NCBI Taxonomy" id="2991712"/>
    <lineage>
        <taxon>Bacteria</taxon>
        <taxon>Pseudomonadati</taxon>
        <taxon>Pseudomonadota</taxon>
        <taxon>Alphaproteobacteria</taxon>
        <taxon>Acetobacterales</taxon>
        <taxon>Acetobacteraceae</taxon>
        <taxon>Limobrevibacterium</taxon>
    </lineage>
</organism>
<dbReference type="Proteomes" id="UP001165679">
    <property type="component" value="Unassembled WGS sequence"/>
</dbReference>
<gene>
    <name evidence="6" type="primary">ytfE</name>
    <name evidence="6" type="ORF">OL599_17450</name>
</gene>
<keyword evidence="7" id="KW-1185">Reference proteome</keyword>
<dbReference type="InterPro" id="IPR019903">
    <property type="entry name" value="RIC_family"/>
</dbReference>
<accession>A0AA42CER4</accession>
<dbReference type="CDD" id="cd12108">
    <property type="entry name" value="Hr-like"/>
    <property type="match status" value="1"/>
</dbReference>